<feature type="region of interest" description="Disordered" evidence="1">
    <location>
        <begin position="41"/>
        <end position="85"/>
    </location>
</feature>
<comment type="caution">
    <text evidence="2">The sequence shown here is derived from an EMBL/GenBank/DDBJ whole genome shotgun (WGS) entry which is preliminary data.</text>
</comment>
<sequence length="85" mass="9210">MEIDAVTAARPDLAGAQVIGMTMTDVLRQAIADPATFREEMTRHRAETPQQARGAMRAAQTQQDPMLGGDCSPTRNSNSKAQNPR</sequence>
<dbReference type="RefSeq" id="WP_083179379.1">
    <property type="nucleotide sequence ID" value="NZ_MVIJ01000045.1"/>
</dbReference>
<protein>
    <submittedName>
        <fullName evidence="2">Uncharacterized protein</fullName>
    </submittedName>
</protein>
<evidence type="ECO:0000313" key="3">
    <source>
        <dbReference type="Proteomes" id="UP000192601"/>
    </source>
</evidence>
<gene>
    <name evidence="2" type="ORF">BST44_22960</name>
</gene>
<reference evidence="2 3" key="1">
    <citation type="submission" date="2017-02" db="EMBL/GenBank/DDBJ databases">
        <title>The new phylogeny of genus Mycobacterium.</title>
        <authorList>
            <person name="Tortoli E."/>
            <person name="Trovato A."/>
            <person name="Cirillo D.M."/>
        </authorList>
    </citation>
    <scope>NUCLEOTIDE SEQUENCE [LARGE SCALE GENOMIC DNA]</scope>
    <source>
        <strain evidence="2 3">DSM 43992</strain>
    </source>
</reference>
<organism evidence="2 3">
    <name type="scientific">Mycobacterium scrofulaceum</name>
    <dbReference type="NCBI Taxonomy" id="1783"/>
    <lineage>
        <taxon>Bacteria</taxon>
        <taxon>Bacillati</taxon>
        <taxon>Actinomycetota</taxon>
        <taxon>Actinomycetes</taxon>
        <taxon>Mycobacteriales</taxon>
        <taxon>Mycobacteriaceae</taxon>
        <taxon>Mycobacterium</taxon>
    </lineage>
</organism>
<proteinExistence type="predicted"/>
<evidence type="ECO:0000313" key="2">
    <source>
        <dbReference type="EMBL" id="ORB70692.1"/>
    </source>
</evidence>
<dbReference type="Proteomes" id="UP000192601">
    <property type="component" value="Unassembled WGS sequence"/>
</dbReference>
<name>A0A1X0K8B8_MYCSC</name>
<keyword evidence="3" id="KW-1185">Reference proteome</keyword>
<accession>A0A1X0K8B8</accession>
<feature type="compositionally biased region" description="Polar residues" evidence="1">
    <location>
        <begin position="73"/>
        <end position="85"/>
    </location>
</feature>
<dbReference type="EMBL" id="MVIJ01000045">
    <property type="protein sequence ID" value="ORB70692.1"/>
    <property type="molecule type" value="Genomic_DNA"/>
</dbReference>
<dbReference type="AlphaFoldDB" id="A0A1X0K8B8"/>
<evidence type="ECO:0000256" key="1">
    <source>
        <dbReference type="SAM" id="MobiDB-lite"/>
    </source>
</evidence>
<dbReference type="OrthoDB" id="5996503at2"/>